<dbReference type="InterPro" id="IPR043129">
    <property type="entry name" value="ATPase_NBD"/>
</dbReference>
<dbReference type="CDD" id="cd24050">
    <property type="entry name" value="ASKHA_NBD_ANMK"/>
    <property type="match status" value="1"/>
</dbReference>
<dbReference type="PANTHER" id="PTHR30605:SF0">
    <property type="entry name" value="ANHYDRO-N-ACETYLMURAMIC ACID KINASE"/>
    <property type="match status" value="1"/>
</dbReference>
<dbReference type="PANTHER" id="PTHR30605">
    <property type="entry name" value="ANHYDRO-N-ACETYLMURAMIC ACID KINASE"/>
    <property type="match status" value="1"/>
</dbReference>
<dbReference type="SUPFAM" id="SSF53067">
    <property type="entry name" value="Actin-like ATPase domain"/>
    <property type="match status" value="1"/>
</dbReference>
<proteinExistence type="inferred from homology"/>
<feature type="binding site" evidence="1">
    <location>
        <begin position="4"/>
        <end position="11"/>
    </location>
    <ligand>
        <name>ATP</name>
        <dbReference type="ChEBI" id="CHEBI:30616"/>
    </ligand>
</feature>
<protein>
    <recommendedName>
        <fullName evidence="1">Anhydro-N-acetylmuramic acid kinase</fullName>
        <ecNumber evidence="1">2.7.1.170</ecNumber>
    </recommendedName>
    <alternativeName>
        <fullName evidence="1">AnhMurNAc kinase</fullName>
    </alternativeName>
</protein>
<comment type="catalytic activity">
    <reaction evidence="1">
        <text>1,6-anhydro-N-acetyl-beta-muramate + ATP + H2O = N-acetyl-D-muramate 6-phosphate + ADP + H(+)</text>
        <dbReference type="Rhea" id="RHEA:24952"/>
        <dbReference type="ChEBI" id="CHEBI:15377"/>
        <dbReference type="ChEBI" id="CHEBI:15378"/>
        <dbReference type="ChEBI" id="CHEBI:30616"/>
        <dbReference type="ChEBI" id="CHEBI:58690"/>
        <dbReference type="ChEBI" id="CHEBI:58722"/>
        <dbReference type="ChEBI" id="CHEBI:456216"/>
        <dbReference type="EC" id="2.7.1.170"/>
    </reaction>
</comment>
<dbReference type="NCBIfam" id="NF007139">
    <property type="entry name" value="PRK09585.1-3"/>
    <property type="match status" value="1"/>
</dbReference>
<keyword evidence="1 2" id="KW-0418">Kinase</keyword>
<gene>
    <name evidence="1" type="primary">anmK</name>
    <name evidence="2" type="ORF">GMD42_11410</name>
</gene>
<keyword evidence="1 2" id="KW-0808">Transferase</keyword>
<dbReference type="EC" id="2.7.1.170" evidence="1"/>
<comment type="pathway">
    <text evidence="1">Amino-sugar metabolism; 1,6-anhydro-N-acetylmuramate degradation.</text>
</comment>
<comment type="pathway">
    <text evidence="1">Cell wall biogenesis; peptidoglycan recycling.</text>
</comment>
<organism evidence="2 3">
    <name type="scientific">Parasutterella excrementihominis</name>
    <dbReference type="NCBI Taxonomy" id="487175"/>
    <lineage>
        <taxon>Bacteria</taxon>
        <taxon>Pseudomonadati</taxon>
        <taxon>Pseudomonadota</taxon>
        <taxon>Betaproteobacteria</taxon>
        <taxon>Burkholderiales</taxon>
        <taxon>Sutterellaceae</taxon>
        <taxon>Parasutterella</taxon>
    </lineage>
</organism>
<reference evidence="2 3" key="1">
    <citation type="journal article" date="2019" name="Nat. Med.">
        <title>A library of human gut bacterial isolates paired with longitudinal multiomics data enables mechanistic microbiome research.</title>
        <authorList>
            <person name="Poyet M."/>
            <person name="Groussin M."/>
            <person name="Gibbons S.M."/>
            <person name="Avila-Pacheco J."/>
            <person name="Jiang X."/>
            <person name="Kearney S.M."/>
            <person name="Perrotta A.R."/>
            <person name="Berdy B."/>
            <person name="Zhao S."/>
            <person name="Lieberman T.D."/>
            <person name="Swanson P.K."/>
            <person name="Smith M."/>
            <person name="Roesemann S."/>
            <person name="Alexander J.E."/>
            <person name="Rich S.A."/>
            <person name="Livny J."/>
            <person name="Vlamakis H."/>
            <person name="Clish C."/>
            <person name="Bullock K."/>
            <person name="Deik A."/>
            <person name="Scott J."/>
            <person name="Pierce K.A."/>
            <person name="Xavier R.J."/>
            <person name="Alm E.J."/>
        </authorList>
    </citation>
    <scope>NUCLEOTIDE SEQUENCE [LARGE SCALE GENOMIC DNA]</scope>
    <source>
        <strain evidence="2 3">BIOML-A2</strain>
    </source>
</reference>
<accession>A0A6I3S9H4</accession>
<dbReference type="Gene3D" id="3.30.420.40">
    <property type="match status" value="2"/>
</dbReference>
<dbReference type="UniPathway" id="UPA00544"/>
<dbReference type="Proteomes" id="UP000462362">
    <property type="component" value="Unassembled WGS sequence"/>
</dbReference>
<dbReference type="UniPathway" id="UPA00343"/>
<keyword evidence="1" id="KW-0119">Carbohydrate metabolism</keyword>
<dbReference type="GO" id="GO:0016301">
    <property type="term" value="F:kinase activity"/>
    <property type="evidence" value="ECO:0007669"/>
    <property type="project" value="UniProtKB-KW"/>
</dbReference>
<sequence>MMSGTSMDGVDAVACVFNEKGCQFIARSFEPYSNMLRESLLSLCQTGPDEVFRMQNGANEIAKIYAKAFNKLLTDSGLNYKNIRAIGAHGQTIRHNPQIGASTQLINGALLAELTKTDVITDFRSRDLAAGGEGAPLVPAFHKWVLSGEVPRGILNIGGISNLTILPGRGSDEEVLGFDCGPGNVLMDAWIEKVNHVRYDQDAVWARSGKVIPQLLESLKQEKFFSQVPPKSTGRELFNLPWLEARLNGEKPEDVQRTLVSFTAETVTDAIRNFAPHIKELRVCGGGAKNPLMISELALLNPDLLVTTTADLGVEPQDVEGLAFAWLAYRFDCRETGNLPSATGASGSRILGCLYPA</sequence>
<name>A0A6I3S9H4_9BURK</name>
<dbReference type="GO" id="GO:0006040">
    <property type="term" value="P:amino sugar metabolic process"/>
    <property type="evidence" value="ECO:0007669"/>
    <property type="project" value="InterPro"/>
</dbReference>
<dbReference type="AlphaFoldDB" id="A0A6I3S9H4"/>
<dbReference type="Pfam" id="PF03702">
    <property type="entry name" value="AnmK"/>
    <property type="match status" value="1"/>
</dbReference>
<keyword evidence="1" id="KW-0067">ATP-binding</keyword>
<evidence type="ECO:0000313" key="3">
    <source>
        <dbReference type="Proteomes" id="UP000462362"/>
    </source>
</evidence>
<comment type="function">
    <text evidence="1">Catalyzes the specific phosphorylation of 1,6-anhydro-N-acetylmuramic acid (anhMurNAc) with the simultaneous cleavage of the 1,6-anhydro ring, generating MurNAc-6-P. Is required for the utilization of anhMurNAc either imported from the medium or derived from its own cell wall murein, and thus plays a role in cell wall recycling.</text>
</comment>
<comment type="caution">
    <text evidence="2">The sequence shown here is derived from an EMBL/GenBank/DDBJ whole genome shotgun (WGS) entry which is preliminary data.</text>
</comment>
<dbReference type="GO" id="GO:0016773">
    <property type="term" value="F:phosphotransferase activity, alcohol group as acceptor"/>
    <property type="evidence" value="ECO:0007669"/>
    <property type="project" value="UniProtKB-UniRule"/>
</dbReference>
<evidence type="ECO:0000256" key="1">
    <source>
        <dbReference type="HAMAP-Rule" id="MF_01270"/>
    </source>
</evidence>
<dbReference type="GO" id="GO:0009254">
    <property type="term" value="P:peptidoglycan turnover"/>
    <property type="evidence" value="ECO:0007669"/>
    <property type="project" value="UniProtKB-UniRule"/>
</dbReference>
<keyword evidence="1" id="KW-0547">Nucleotide-binding</keyword>
<dbReference type="EMBL" id="WNCL01000052">
    <property type="protein sequence ID" value="MTU44194.1"/>
    <property type="molecule type" value="Genomic_DNA"/>
</dbReference>
<dbReference type="GO" id="GO:0097175">
    <property type="term" value="P:1,6-anhydro-N-acetyl-beta-muramic acid catabolic process"/>
    <property type="evidence" value="ECO:0007669"/>
    <property type="project" value="UniProtKB-UniRule"/>
</dbReference>
<evidence type="ECO:0000313" key="2">
    <source>
        <dbReference type="EMBL" id="MTU44194.1"/>
    </source>
</evidence>
<dbReference type="HAMAP" id="MF_01270">
    <property type="entry name" value="AnhMurNAc_kinase"/>
    <property type="match status" value="1"/>
</dbReference>
<dbReference type="GO" id="GO:0005524">
    <property type="term" value="F:ATP binding"/>
    <property type="evidence" value="ECO:0007669"/>
    <property type="project" value="UniProtKB-UniRule"/>
</dbReference>
<comment type="similarity">
    <text evidence="1">Belongs to the anhydro-N-acetylmuramic acid kinase family.</text>
</comment>
<dbReference type="InterPro" id="IPR005338">
    <property type="entry name" value="Anhydro_N_Ac-Mur_kinase"/>
</dbReference>